<dbReference type="Gene3D" id="3.30.460.10">
    <property type="entry name" value="Beta Polymerase, domain 2"/>
    <property type="match status" value="1"/>
</dbReference>
<dbReference type="SUPFAM" id="SSF81631">
    <property type="entry name" value="PAP/OAS1 substrate-binding domain"/>
    <property type="match status" value="1"/>
</dbReference>
<accession>A0A078AQA3</accession>
<sequence>MYSKSTIFQHSPVRNRSENTDRNIDEVDIDYSGPRQGYSNQSQNEAKDNQEVEKVRQNTSSNNNQDEDSNLMMKQNIKNSTKQPQMKQQNSMPPQIQMQRQPSEMQQQHQNIQRSHTQEELKKSDNLQSQLEEILPQLQQSQEQVEKHEQVFLQIKKVIDHALSGQYENQYEVFLYGSAITGLSLPNDSDLDITIIFDNLKINHMTILNEIKQELGQPIHFQKLYRQVQRIEMKSGVMLGLLDEANNVRIEIQINKLCELLNSELIKTYAMIDKRFMQLVLLLKQWNRMKFTDRIKRLNQYSLVIMAIARMQEIGQLPYLQKLKDPKTIMNYQKFIVKPFKGDLNQTYQTNISFEKDFNAIKKNFHPKLNPSTNDHYNLAELLLDFFVHYNKLLMENTTQVVQITYECRRSEAIDVSKVKKIIKEQYFDQINEGDTFVLTNVLSQIDKYSLMIIDPFDRSYNPAKSLLKGFDQEKKYLLKIRETLQNLVQKNINDFKSKS</sequence>
<evidence type="ECO:0000313" key="4">
    <source>
        <dbReference type="Proteomes" id="UP000039865"/>
    </source>
</evidence>
<evidence type="ECO:0000259" key="2">
    <source>
        <dbReference type="Pfam" id="PF22600"/>
    </source>
</evidence>
<gene>
    <name evidence="3" type="primary">Contig5887.g6306</name>
    <name evidence="3" type="ORF">STYLEM_13650</name>
</gene>
<dbReference type="EMBL" id="CCKQ01012954">
    <property type="protein sequence ID" value="CDW84585.1"/>
    <property type="molecule type" value="Genomic_DNA"/>
</dbReference>
<dbReference type="Pfam" id="PF22600">
    <property type="entry name" value="MTPAP-like_central"/>
    <property type="match status" value="1"/>
</dbReference>
<dbReference type="InterPro" id="IPR054708">
    <property type="entry name" value="MTPAP-like_central"/>
</dbReference>
<dbReference type="OrthoDB" id="420381at2759"/>
<evidence type="ECO:0000313" key="3">
    <source>
        <dbReference type="EMBL" id="CDW84585.1"/>
    </source>
</evidence>
<feature type="compositionally biased region" description="Basic and acidic residues" evidence="1">
    <location>
        <begin position="15"/>
        <end position="25"/>
    </location>
</feature>
<organism evidence="3 4">
    <name type="scientific">Stylonychia lemnae</name>
    <name type="common">Ciliate</name>
    <dbReference type="NCBI Taxonomy" id="5949"/>
    <lineage>
        <taxon>Eukaryota</taxon>
        <taxon>Sar</taxon>
        <taxon>Alveolata</taxon>
        <taxon>Ciliophora</taxon>
        <taxon>Intramacronucleata</taxon>
        <taxon>Spirotrichea</taxon>
        <taxon>Stichotrichia</taxon>
        <taxon>Sporadotrichida</taxon>
        <taxon>Oxytrichidae</taxon>
        <taxon>Stylonychinae</taxon>
        <taxon>Stylonychia</taxon>
    </lineage>
</organism>
<dbReference type="PANTHER" id="PTHR12271:SF40">
    <property type="entry name" value="POLY(A) RNA POLYMERASE GLD2"/>
    <property type="match status" value="1"/>
</dbReference>
<dbReference type="InterPro" id="IPR043519">
    <property type="entry name" value="NT_sf"/>
</dbReference>
<keyword evidence="3" id="KW-0808">Transferase</keyword>
<feature type="compositionally biased region" description="Low complexity" evidence="1">
    <location>
        <begin position="95"/>
        <end position="110"/>
    </location>
</feature>
<feature type="compositionally biased region" description="Basic and acidic residues" evidence="1">
    <location>
        <begin position="45"/>
        <end position="56"/>
    </location>
</feature>
<dbReference type="GO" id="GO:0016779">
    <property type="term" value="F:nucleotidyltransferase activity"/>
    <property type="evidence" value="ECO:0007669"/>
    <property type="project" value="TreeGrafter"/>
</dbReference>
<feature type="compositionally biased region" description="Polar residues" evidence="1">
    <location>
        <begin position="72"/>
        <end position="94"/>
    </location>
</feature>
<dbReference type="Proteomes" id="UP000039865">
    <property type="component" value="Unassembled WGS sequence"/>
</dbReference>
<dbReference type="OMA" id="QVEIICK"/>
<dbReference type="AlphaFoldDB" id="A0A078AQA3"/>
<dbReference type="Gene3D" id="1.10.1410.10">
    <property type="match status" value="1"/>
</dbReference>
<keyword evidence="4" id="KW-1185">Reference proteome</keyword>
<dbReference type="PANTHER" id="PTHR12271">
    <property type="entry name" value="POLY A POLYMERASE CID PAP -RELATED"/>
    <property type="match status" value="1"/>
</dbReference>
<feature type="region of interest" description="Disordered" evidence="1">
    <location>
        <begin position="1"/>
        <end position="122"/>
    </location>
</feature>
<protein>
    <submittedName>
        <fullName evidence="3">Nucleotidyltransferase family protein</fullName>
    </submittedName>
</protein>
<evidence type="ECO:0000256" key="1">
    <source>
        <dbReference type="SAM" id="MobiDB-lite"/>
    </source>
</evidence>
<name>A0A078AQA3_STYLE</name>
<dbReference type="GO" id="GO:0031123">
    <property type="term" value="P:RNA 3'-end processing"/>
    <property type="evidence" value="ECO:0007669"/>
    <property type="project" value="TreeGrafter"/>
</dbReference>
<dbReference type="InParanoid" id="A0A078AQA3"/>
<feature type="compositionally biased region" description="Polar residues" evidence="1">
    <location>
        <begin position="1"/>
        <end position="14"/>
    </location>
</feature>
<feature type="domain" description="Poly(A) RNA polymerase mitochondrial-like central palm" evidence="2">
    <location>
        <begin position="127"/>
        <end position="270"/>
    </location>
</feature>
<proteinExistence type="predicted"/>
<dbReference type="SUPFAM" id="SSF81301">
    <property type="entry name" value="Nucleotidyltransferase"/>
    <property type="match status" value="1"/>
</dbReference>
<reference evidence="3 4" key="1">
    <citation type="submission" date="2014-06" db="EMBL/GenBank/DDBJ databases">
        <authorList>
            <person name="Swart Estienne"/>
        </authorList>
    </citation>
    <scope>NUCLEOTIDE SEQUENCE [LARGE SCALE GENOMIC DNA]</scope>
    <source>
        <strain evidence="3 4">130c</strain>
    </source>
</reference>